<reference evidence="1 2" key="1">
    <citation type="journal article" date="2017" name="Front. Microbiol.">
        <title>Comparative Genomic Analysis of the Class Epsilonproteobacteria and Proposed Reclassification to Epsilonbacteraeota (phyl. nov.).</title>
        <authorList>
            <person name="Waite D.W."/>
            <person name="Vanwonterghem I."/>
            <person name="Rinke C."/>
            <person name="Parks D.H."/>
            <person name="Zhang Y."/>
            <person name="Takai K."/>
            <person name="Sievert S.M."/>
            <person name="Simon J."/>
            <person name="Campbell B.J."/>
            <person name="Hanson T.E."/>
            <person name="Woyke T."/>
            <person name="Klotz M.G."/>
            <person name="Hugenholtz P."/>
        </authorList>
    </citation>
    <scope>NUCLEOTIDE SEQUENCE [LARGE SCALE GENOMIC DNA]</scope>
    <source>
        <strain evidence="1">UBA11420</strain>
    </source>
</reference>
<organism evidence="1 2">
    <name type="scientific">Sulfurospirillum cavolei</name>
    <dbReference type="NCBI Taxonomy" id="366522"/>
    <lineage>
        <taxon>Bacteria</taxon>
        <taxon>Pseudomonadati</taxon>
        <taxon>Campylobacterota</taxon>
        <taxon>Epsilonproteobacteria</taxon>
        <taxon>Campylobacterales</taxon>
        <taxon>Sulfurospirillaceae</taxon>
        <taxon>Sulfurospirillum</taxon>
    </lineage>
</organism>
<comment type="caution">
    <text evidence="1">The sequence shown here is derived from an EMBL/GenBank/DDBJ whole genome shotgun (WGS) entry which is preliminary data.</text>
</comment>
<gene>
    <name evidence="1" type="ORF">CFH80_01060</name>
</gene>
<sequence>MADSNAWFVGGEFGGMSIHGKTSASERSSFSGYSFWEGSSSESIDTTYEALKVGKYFEYGRVYGSFAYQNKKEDISSFTYGLAYDYLFRNASAITPFLGLTASYSTSKSDDDNAKLLSIDKPKGFNYGAEAGFIYALGAHTELEIGARYLLSDVDDTFNYDDGTTNIHVKSENEHFIQYYLGLNYKF</sequence>
<dbReference type="EMBL" id="DLUG01000034">
    <property type="protein sequence ID" value="DAB37153.1"/>
    <property type="molecule type" value="Genomic_DNA"/>
</dbReference>
<dbReference type="STRING" id="366522.GCA_001548055_02132"/>
<dbReference type="InterPro" id="IPR011250">
    <property type="entry name" value="OMP/PagP_B-barrel"/>
</dbReference>
<dbReference type="Proteomes" id="UP000231638">
    <property type="component" value="Unassembled WGS sequence"/>
</dbReference>
<dbReference type="AlphaFoldDB" id="A0A2D3WKT6"/>
<dbReference type="SUPFAM" id="SSF56925">
    <property type="entry name" value="OMPA-like"/>
    <property type="match status" value="1"/>
</dbReference>
<name>A0A2D3WKT6_9BACT</name>
<proteinExistence type="predicted"/>
<accession>A0A2D3WKT6</accession>
<protein>
    <submittedName>
        <fullName evidence="1">Signal protein</fullName>
    </submittedName>
</protein>
<evidence type="ECO:0000313" key="1">
    <source>
        <dbReference type="EMBL" id="DAB37153.1"/>
    </source>
</evidence>
<dbReference type="Gene3D" id="2.40.160.20">
    <property type="match status" value="1"/>
</dbReference>
<evidence type="ECO:0000313" key="2">
    <source>
        <dbReference type="Proteomes" id="UP000231638"/>
    </source>
</evidence>